<evidence type="ECO:0000256" key="1">
    <source>
        <dbReference type="SAM" id="MobiDB-lite"/>
    </source>
</evidence>
<accession>A0ABP0HGM5</accession>
<reference evidence="2 3" key="1">
    <citation type="submission" date="2024-02" db="EMBL/GenBank/DDBJ databases">
        <authorList>
            <person name="Chen Y."/>
            <person name="Shah S."/>
            <person name="Dougan E. K."/>
            <person name="Thang M."/>
            <person name="Chan C."/>
        </authorList>
    </citation>
    <scope>NUCLEOTIDE SEQUENCE [LARGE SCALE GENOMIC DNA]</scope>
</reference>
<gene>
    <name evidence="2" type="ORF">SCF082_LOCUS1695</name>
</gene>
<organism evidence="2 3">
    <name type="scientific">Durusdinium trenchii</name>
    <dbReference type="NCBI Taxonomy" id="1381693"/>
    <lineage>
        <taxon>Eukaryota</taxon>
        <taxon>Sar</taxon>
        <taxon>Alveolata</taxon>
        <taxon>Dinophyceae</taxon>
        <taxon>Suessiales</taxon>
        <taxon>Symbiodiniaceae</taxon>
        <taxon>Durusdinium</taxon>
    </lineage>
</organism>
<dbReference type="Proteomes" id="UP001642464">
    <property type="component" value="Unassembled WGS sequence"/>
</dbReference>
<comment type="caution">
    <text evidence="2">The sequence shown here is derived from an EMBL/GenBank/DDBJ whole genome shotgun (WGS) entry which is preliminary data.</text>
</comment>
<sequence>DETVSRVLRAASEKYPGRSAALEQPRGVPRGGEVAGEVKSGAQGSCGKDCQDLLQADLVVDDAIAELQ</sequence>
<proteinExistence type="predicted"/>
<feature type="non-terminal residue" evidence="2">
    <location>
        <position position="1"/>
    </location>
</feature>
<dbReference type="EMBL" id="CAXAMM010000821">
    <property type="protein sequence ID" value="CAK8989152.1"/>
    <property type="molecule type" value="Genomic_DNA"/>
</dbReference>
<evidence type="ECO:0000313" key="2">
    <source>
        <dbReference type="EMBL" id="CAK8989152.1"/>
    </source>
</evidence>
<feature type="region of interest" description="Disordered" evidence="1">
    <location>
        <begin position="15"/>
        <end position="42"/>
    </location>
</feature>
<evidence type="ECO:0000313" key="3">
    <source>
        <dbReference type="Proteomes" id="UP001642464"/>
    </source>
</evidence>
<name>A0ABP0HGM5_9DINO</name>
<keyword evidence="3" id="KW-1185">Reference proteome</keyword>
<feature type="non-terminal residue" evidence="2">
    <location>
        <position position="68"/>
    </location>
</feature>
<protein>
    <submittedName>
        <fullName evidence="2">Uncharacterized protein</fullName>
    </submittedName>
</protein>